<gene>
    <name evidence="1" type="ORF">DEW08_21720</name>
</gene>
<geneLocation type="plasmid" evidence="1 2">
    <name>unnamed1</name>
</geneLocation>
<reference evidence="2" key="1">
    <citation type="submission" date="2018-05" db="EMBL/GenBank/DDBJ databases">
        <title>Azospirillum thermophila sp. nov., a novel isolated from hot spring.</title>
        <authorList>
            <person name="Zhao Z."/>
        </authorList>
    </citation>
    <scope>NUCLEOTIDE SEQUENCE [LARGE SCALE GENOMIC DNA]</scope>
    <source>
        <strain evidence="2">CFH 70021</strain>
        <plasmid evidence="2">unnamed1</plasmid>
    </source>
</reference>
<evidence type="ECO:0000313" key="1">
    <source>
        <dbReference type="EMBL" id="AWK88710.1"/>
    </source>
</evidence>
<dbReference type="Proteomes" id="UP000245629">
    <property type="component" value="Plasmid unnamed1"/>
</dbReference>
<dbReference type="EMBL" id="CP029356">
    <property type="protein sequence ID" value="AWK88710.1"/>
    <property type="molecule type" value="Genomic_DNA"/>
</dbReference>
<accession>A0A2S2CWD8</accession>
<protein>
    <submittedName>
        <fullName evidence="1">Uncharacterized protein</fullName>
    </submittedName>
</protein>
<evidence type="ECO:0000313" key="2">
    <source>
        <dbReference type="Proteomes" id="UP000245629"/>
    </source>
</evidence>
<dbReference type="AlphaFoldDB" id="A0A2S2CWD8"/>
<dbReference type="OrthoDB" id="7307078at2"/>
<name>A0A2S2CWD8_9PROT</name>
<sequence length="76" mass="8282">MLDIATLRKAIEDVEQAATAAPGLEQNGLPALGRLYSAYAQAVLNANGLRIDLDDLCCQTCRFCPAVACRRDRLWS</sequence>
<keyword evidence="1" id="KW-0614">Plasmid</keyword>
<proteinExistence type="predicted"/>
<dbReference type="KEGG" id="azz:DEW08_21720"/>
<organism evidence="1 2">
    <name type="scientific">Azospirillum thermophilum</name>
    <dbReference type="NCBI Taxonomy" id="2202148"/>
    <lineage>
        <taxon>Bacteria</taxon>
        <taxon>Pseudomonadati</taxon>
        <taxon>Pseudomonadota</taxon>
        <taxon>Alphaproteobacteria</taxon>
        <taxon>Rhodospirillales</taxon>
        <taxon>Azospirillaceae</taxon>
        <taxon>Azospirillum</taxon>
    </lineage>
</organism>
<keyword evidence="2" id="KW-1185">Reference proteome</keyword>
<dbReference type="RefSeq" id="WP_109331295.1">
    <property type="nucleotide sequence ID" value="NZ_CP029356.1"/>
</dbReference>